<dbReference type="InterPro" id="IPR040476">
    <property type="entry name" value="CSD2"/>
</dbReference>
<protein>
    <recommendedName>
        <fullName evidence="7">Ribonuclease R</fullName>
        <shortName evidence="7">RNase R</shortName>
        <ecNumber evidence="7">3.1.13.1</ecNumber>
    </recommendedName>
</protein>
<evidence type="ECO:0000259" key="9">
    <source>
        <dbReference type="PROSITE" id="PS50126"/>
    </source>
</evidence>
<evidence type="ECO:0000256" key="4">
    <source>
        <dbReference type="ARBA" id="ARBA00022801"/>
    </source>
</evidence>
<dbReference type="SMART" id="SM00316">
    <property type="entry name" value="S1"/>
    <property type="match status" value="1"/>
</dbReference>
<evidence type="ECO:0000256" key="5">
    <source>
        <dbReference type="ARBA" id="ARBA00022839"/>
    </source>
</evidence>
<dbReference type="InterPro" id="IPR004476">
    <property type="entry name" value="RNase_II/RNase_R"/>
</dbReference>
<dbReference type="InterPro" id="IPR003029">
    <property type="entry name" value="S1_domain"/>
</dbReference>
<keyword evidence="2 7" id="KW-0963">Cytoplasm</keyword>
<dbReference type="GO" id="GO:0008859">
    <property type="term" value="F:exoribonuclease II activity"/>
    <property type="evidence" value="ECO:0007669"/>
    <property type="project" value="UniProtKB-UniRule"/>
</dbReference>
<dbReference type="Pfam" id="PF17876">
    <property type="entry name" value="CSD2"/>
    <property type="match status" value="1"/>
</dbReference>
<proteinExistence type="inferred from homology"/>
<dbReference type="GO" id="GO:0006402">
    <property type="term" value="P:mRNA catabolic process"/>
    <property type="evidence" value="ECO:0007669"/>
    <property type="project" value="TreeGrafter"/>
</dbReference>
<comment type="similarity">
    <text evidence="7">Belongs to the RNR ribonuclease family. RNase R subfamily.</text>
</comment>
<gene>
    <name evidence="7" type="primary">rnr</name>
    <name evidence="10" type="ORF">GGR13_001597</name>
</gene>
<dbReference type="NCBIfam" id="TIGR00358">
    <property type="entry name" value="3_prime_RNase"/>
    <property type="match status" value="1"/>
</dbReference>
<dbReference type="EMBL" id="JACHOR010000002">
    <property type="protein sequence ID" value="MBB5746013.1"/>
    <property type="molecule type" value="Genomic_DNA"/>
</dbReference>
<dbReference type="InterPro" id="IPR001900">
    <property type="entry name" value="RNase_II/R"/>
</dbReference>
<keyword evidence="5 7" id="KW-0269">Exonuclease</keyword>
<dbReference type="RefSeq" id="WP_183212964.1">
    <property type="nucleotide sequence ID" value="NZ_JACHOR010000002.1"/>
</dbReference>
<comment type="subcellular location">
    <subcellularLocation>
        <location evidence="7">Cytoplasm</location>
    </subcellularLocation>
</comment>
<dbReference type="HAMAP" id="MF_01895">
    <property type="entry name" value="RNase_R"/>
    <property type="match status" value="1"/>
</dbReference>
<sequence>MPKPPRRPASGLPDKETLLRFLREAGEADKSDLARAFGLKGEDRRALREMLRELEAEGKLGKRGRKGFSEAGALPPVGVVDVVERDVDGEMYVRLVDAAADAPRALLVPDRTGQAGAAPGMGDRMLVKFERGPDGWEARMVKKLDVGTNRVLGVIRKSNKETRVEPVDRRSKDVLIIPQLLAGDLRDGDLVLASIERSDNRYGPKRGKILENVGREDDPRAASLIAIHAHGVPTGFSEAVEREAEAVELPTLKGRDDLRDIPFITIDPADARDHDDAVYAMRDDDPKNEGGWIVWVAIADVAAYVQGGSSLDREARAKGNSTYFPDRVEPMLPERLSNGLCSLKEGENRATLAVRMVFDKDGRKTGHKFHRGLMRSHAKLSYEQAQSAIDGIENGGGTDDTTGPIMEAILYPLWNAYHTMLKGRMKRSPLAIESPERRILMAPDGGIAAIVPRKSLEAHRLIEEMMIQANVCAAETLEQKKTPLIYRVHETPSQEKIFNLADFLSTIAKPWNKGESPTTKRFNKLLDETRDGPHAEVVNEVVLRSQMQAIYSPDNVGHFGLNLDRYAHFTSPIRRYSDLIVHRGLIRALKLGTDGLTDREIAELQAIAEQVTATERRSMAAERDAMDRYVAAFLEDRVGATFEGRITGVTRFGLFVRLDETGADGLVPVSSLGNEYFTHDDRAHALVGERSGQRFTLGRRVEVKLKEATPITGGLLFEMLSDPEPRDPNAQAPRLGVRARDRGPGGNGPPKRGTKRPGGPKPPSGGRPSGGLKGVRKGKRR</sequence>
<dbReference type="CDD" id="cd04471">
    <property type="entry name" value="S1_RNase_R"/>
    <property type="match status" value="1"/>
</dbReference>
<dbReference type="GO" id="GO:0003723">
    <property type="term" value="F:RNA binding"/>
    <property type="evidence" value="ECO:0007669"/>
    <property type="project" value="UniProtKB-UniRule"/>
</dbReference>
<feature type="domain" description="S1 motif" evidence="9">
    <location>
        <begin position="639"/>
        <end position="720"/>
    </location>
</feature>
<dbReference type="AlphaFoldDB" id="A0A7W9CII3"/>
<dbReference type="PANTHER" id="PTHR23355:SF9">
    <property type="entry name" value="DIS3-LIKE EXONUCLEASE 2"/>
    <property type="match status" value="1"/>
</dbReference>
<keyword evidence="4 7" id="KW-0378">Hydrolase</keyword>
<dbReference type="EC" id="3.1.13.1" evidence="7"/>
<dbReference type="PANTHER" id="PTHR23355">
    <property type="entry name" value="RIBONUCLEASE"/>
    <property type="match status" value="1"/>
</dbReference>
<reference evidence="10 11" key="1">
    <citation type="submission" date="2020-08" db="EMBL/GenBank/DDBJ databases">
        <title>Genomic Encyclopedia of Type Strains, Phase IV (KMG-IV): sequencing the most valuable type-strain genomes for metagenomic binning, comparative biology and taxonomic classification.</title>
        <authorList>
            <person name="Goeker M."/>
        </authorList>
    </citation>
    <scope>NUCLEOTIDE SEQUENCE [LARGE SCALE GENOMIC DNA]</scope>
    <source>
        <strain evidence="10 11">DSM 4737</strain>
    </source>
</reference>
<dbReference type="Pfam" id="PF00575">
    <property type="entry name" value="S1"/>
    <property type="match status" value="1"/>
</dbReference>
<keyword evidence="11" id="KW-1185">Reference proteome</keyword>
<dbReference type="InterPro" id="IPR050180">
    <property type="entry name" value="RNR_Ribonuclease"/>
</dbReference>
<name>A0A7W9CII3_9CAUL</name>
<keyword evidence="3 7" id="KW-0540">Nuclease</keyword>
<evidence type="ECO:0000256" key="1">
    <source>
        <dbReference type="ARBA" id="ARBA00001849"/>
    </source>
</evidence>
<dbReference type="Proteomes" id="UP000545037">
    <property type="component" value="Unassembled WGS sequence"/>
</dbReference>
<organism evidence="10 11">
    <name type="scientific">Brevundimonas variabilis</name>
    <dbReference type="NCBI Taxonomy" id="74312"/>
    <lineage>
        <taxon>Bacteria</taxon>
        <taxon>Pseudomonadati</taxon>
        <taxon>Pseudomonadota</taxon>
        <taxon>Alphaproteobacteria</taxon>
        <taxon>Caulobacterales</taxon>
        <taxon>Caulobacteraceae</taxon>
        <taxon>Brevundimonas</taxon>
    </lineage>
</organism>
<evidence type="ECO:0000313" key="11">
    <source>
        <dbReference type="Proteomes" id="UP000545037"/>
    </source>
</evidence>
<dbReference type="NCBIfam" id="TIGR02063">
    <property type="entry name" value="RNase_R"/>
    <property type="match status" value="1"/>
</dbReference>
<dbReference type="PROSITE" id="PS50126">
    <property type="entry name" value="S1"/>
    <property type="match status" value="1"/>
</dbReference>
<dbReference type="Gene3D" id="2.40.50.140">
    <property type="entry name" value="Nucleic acid-binding proteins"/>
    <property type="match status" value="1"/>
</dbReference>
<comment type="caution">
    <text evidence="10">The sequence shown here is derived from an EMBL/GenBank/DDBJ whole genome shotgun (WGS) entry which is preliminary data.</text>
</comment>
<dbReference type="InterPro" id="IPR011805">
    <property type="entry name" value="RNase_R"/>
</dbReference>
<accession>A0A7W9CII3</accession>
<evidence type="ECO:0000256" key="7">
    <source>
        <dbReference type="HAMAP-Rule" id="MF_01895"/>
    </source>
</evidence>
<evidence type="ECO:0000256" key="6">
    <source>
        <dbReference type="ARBA" id="ARBA00022884"/>
    </source>
</evidence>
<evidence type="ECO:0000256" key="2">
    <source>
        <dbReference type="ARBA" id="ARBA00022490"/>
    </source>
</evidence>
<evidence type="ECO:0000256" key="3">
    <source>
        <dbReference type="ARBA" id="ARBA00022722"/>
    </source>
</evidence>
<dbReference type="PROSITE" id="PS01175">
    <property type="entry name" value="RIBONUCLEASE_II"/>
    <property type="match status" value="1"/>
</dbReference>
<evidence type="ECO:0000256" key="8">
    <source>
        <dbReference type="SAM" id="MobiDB-lite"/>
    </source>
</evidence>
<feature type="region of interest" description="Disordered" evidence="8">
    <location>
        <begin position="718"/>
        <end position="781"/>
    </location>
</feature>
<comment type="catalytic activity">
    <reaction evidence="1 7">
        <text>Exonucleolytic cleavage in the 3'- to 5'-direction to yield nucleoside 5'-phosphates.</text>
        <dbReference type="EC" id="3.1.13.1"/>
    </reaction>
</comment>
<dbReference type="InterPro" id="IPR012340">
    <property type="entry name" value="NA-bd_OB-fold"/>
</dbReference>
<evidence type="ECO:0000313" key="10">
    <source>
        <dbReference type="EMBL" id="MBB5746013.1"/>
    </source>
</evidence>
<dbReference type="SMART" id="SM00955">
    <property type="entry name" value="RNB"/>
    <property type="match status" value="1"/>
</dbReference>
<comment type="function">
    <text evidence="7">3'-5' exoribonuclease that releases 5'-nucleoside monophosphates and is involved in maturation of structured RNAs.</text>
</comment>
<dbReference type="Pfam" id="PF00773">
    <property type="entry name" value="RNB"/>
    <property type="match status" value="1"/>
</dbReference>
<dbReference type="SUPFAM" id="SSF50249">
    <property type="entry name" value="Nucleic acid-binding proteins"/>
    <property type="match status" value="3"/>
</dbReference>
<dbReference type="InterPro" id="IPR022966">
    <property type="entry name" value="RNase_II/R_CS"/>
</dbReference>
<keyword evidence="6 7" id="KW-0694">RNA-binding</keyword>
<dbReference type="GO" id="GO:0005829">
    <property type="term" value="C:cytosol"/>
    <property type="evidence" value="ECO:0007669"/>
    <property type="project" value="TreeGrafter"/>
</dbReference>